<proteinExistence type="inferred from homology"/>
<comment type="caution">
    <text evidence="6">The sequence shown here is derived from an EMBL/GenBank/DDBJ whole genome shotgun (WGS) entry which is preliminary data.</text>
</comment>
<evidence type="ECO:0000313" key="6">
    <source>
        <dbReference type="EMBL" id="OOP67348.1"/>
    </source>
</evidence>
<gene>
    <name evidence="6" type="ORF">BWZ43_16240</name>
</gene>
<dbReference type="Gene3D" id="3.90.220.20">
    <property type="entry name" value="DNA methylase specificity domains"/>
    <property type="match status" value="2"/>
</dbReference>
<dbReference type="GO" id="GO:0003677">
    <property type="term" value="F:DNA binding"/>
    <property type="evidence" value="ECO:0007669"/>
    <property type="project" value="UniProtKB-KW"/>
</dbReference>
<protein>
    <recommendedName>
        <fullName evidence="5">Type I restriction modification DNA specificity domain-containing protein</fullName>
    </recommendedName>
</protein>
<comment type="similarity">
    <text evidence="1">Belongs to the type-I restriction system S methylase family.</text>
</comment>
<keyword evidence="3" id="KW-0238">DNA-binding</keyword>
<name>A0A8E2I9F9_9BACI</name>
<dbReference type="InterPro" id="IPR051212">
    <property type="entry name" value="Type-I_RE_S_subunit"/>
</dbReference>
<dbReference type="PANTHER" id="PTHR43140">
    <property type="entry name" value="TYPE-1 RESTRICTION ENZYME ECOKI SPECIFICITY PROTEIN"/>
    <property type="match status" value="1"/>
</dbReference>
<dbReference type="CDD" id="cd17260">
    <property type="entry name" value="RMtype1_S_EcoEI-TRD1-CR1_like"/>
    <property type="match status" value="1"/>
</dbReference>
<evidence type="ECO:0000256" key="3">
    <source>
        <dbReference type="ARBA" id="ARBA00023125"/>
    </source>
</evidence>
<evidence type="ECO:0000259" key="5">
    <source>
        <dbReference type="Pfam" id="PF01420"/>
    </source>
</evidence>
<keyword evidence="7" id="KW-1185">Reference proteome</keyword>
<evidence type="ECO:0000256" key="2">
    <source>
        <dbReference type="ARBA" id="ARBA00022747"/>
    </source>
</evidence>
<comment type="subunit">
    <text evidence="4">The methyltransferase is composed of M and S polypeptides.</text>
</comment>
<reference evidence="6 7" key="1">
    <citation type="submission" date="2017-01" db="EMBL/GenBank/DDBJ databases">
        <title>Draft genome sequence of Bacillus oleronius.</title>
        <authorList>
            <person name="Allam M."/>
        </authorList>
    </citation>
    <scope>NUCLEOTIDE SEQUENCE [LARGE SCALE GENOMIC DNA]</scope>
    <source>
        <strain evidence="6 7">DSM 9356</strain>
    </source>
</reference>
<evidence type="ECO:0000256" key="4">
    <source>
        <dbReference type="ARBA" id="ARBA00038652"/>
    </source>
</evidence>
<sequence length="414" mass="47603">MNKVKIGKLLTRVKDAILLEDNEEYKRVTIKTKGQGVLLRDRKKGSEIGTKRQFLIREGQFLLSKIDARYGAFGIVGQDIDGAIITGNFWTYEVNSDILNIEWFNLFVSSSKFIKICEEASSGTTNRKYLNEEKFLNYELFLPSKSEQDAFVNKCFKYKNKVDLIANELDKQIENVKMLKEQLLEEALQGFLTDKEKTEIINFQSVQGQIGNESNIPLNWKWKKIKDVADVNPRNKLDDELEVSFIPMALIEDGYSNKHSSEIKKWKEIKSGFTHFRENDVVVAKITPCFENRKSVVMKNLTNGYGAGTTELHVLRSHEIVLPEYLLLIVKSKSFIESGVATYTGTAGQQRVKKDFVSNFSFPLPPIEEQRKIVNKFQNMIEYCEETHEGIIKTKSEVLELYETIKSGIVFLEE</sequence>
<dbReference type="InterPro" id="IPR044946">
    <property type="entry name" value="Restrct_endonuc_typeI_TRD_sf"/>
</dbReference>
<dbReference type="Pfam" id="PF01420">
    <property type="entry name" value="Methylase_S"/>
    <property type="match status" value="2"/>
</dbReference>
<dbReference type="InterPro" id="IPR000055">
    <property type="entry name" value="Restrct_endonuc_typeI_TRD"/>
</dbReference>
<dbReference type="EMBL" id="MTLA01000204">
    <property type="protein sequence ID" value="OOP67348.1"/>
    <property type="molecule type" value="Genomic_DNA"/>
</dbReference>
<dbReference type="SUPFAM" id="SSF116734">
    <property type="entry name" value="DNA methylase specificity domain"/>
    <property type="match status" value="2"/>
</dbReference>
<dbReference type="AlphaFoldDB" id="A0A8E2I9F9"/>
<dbReference type="GO" id="GO:0009307">
    <property type="term" value="P:DNA restriction-modification system"/>
    <property type="evidence" value="ECO:0007669"/>
    <property type="project" value="UniProtKB-KW"/>
</dbReference>
<dbReference type="Proteomes" id="UP000189761">
    <property type="component" value="Unassembled WGS sequence"/>
</dbReference>
<accession>A0A8E2I9F9</accession>
<dbReference type="PANTHER" id="PTHR43140:SF1">
    <property type="entry name" value="TYPE I RESTRICTION ENZYME ECOKI SPECIFICITY SUBUNIT"/>
    <property type="match status" value="1"/>
</dbReference>
<dbReference type="RefSeq" id="WP_078110716.1">
    <property type="nucleotide sequence ID" value="NZ_CP065424.1"/>
</dbReference>
<evidence type="ECO:0000313" key="7">
    <source>
        <dbReference type="Proteomes" id="UP000189761"/>
    </source>
</evidence>
<evidence type="ECO:0000256" key="1">
    <source>
        <dbReference type="ARBA" id="ARBA00010923"/>
    </source>
</evidence>
<feature type="domain" description="Type I restriction modification DNA specificity" evidence="5">
    <location>
        <begin position="217"/>
        <end position="393"/>
    </location>
</feature>
<keyword evidence="2" id="KW-0680">Restriction system</keyword>
<feature type="domain" description="Type I restriction modification DNA specificity" evidence="5">
    <location>
        <begin position="18"/>
        <end position="174"/>
    </location>
</feature>
<organism evidence="6 7">
    <name type="scientific">Heyndrickxia oleronia</name>
    <dbReference type="NCBI Taxonomy" id="38875"/>
    <lineage>
        <taxon>Bacteria</taxon>
        <taxon>Bacillati</taxon>
        <taxon>Bacillota</taxon>
        <taxon>Bacilli</taxon>
        <taxon>Bacillales</taxon>
        <taxon>Bacillaceae</taxon>
        <taxon>Heyndrickxia</taxon>
    </lineage>
</organism>